<feature type="compositionally biased region" description="Polar residues" evidence="9">
    <location>
        <begin position="222"/>
        <end position="231"/>
    </location>
</feature>
<dbReference type="Pfam" id="PF00001">
    <property type="entry name" value="7tm_1"/>
    <property type="match status" value="1"/>
</dbReference>
<dbReference type="SUPFAM" id="SSF81321">
    <property type="entry name" value="Family A G protein-coupled receptor-like"/>
    <property type="match status" value="1"/>
</dbReference>
<dbReference type="Gene3D" id="1.20.1070.10">
    <property type="entry name" value="Rhodopsin 7-helix transmembrane proteins"/>
    <property type="match status" value="1"/>
</dbReference>
<accession>A0A9Q1BEI7</accession>
<keyword evidence="3 10" id="KW-0812">Transmembrane</keyword>
<keyword evidence="6 10" id="KW-0472">Membrane</keyword>
<feature type="transmembrane region" description="Helical" evidence="10">
    <location>
        <begin position="266"/>
        <end position="286"/>
    </location>
</feature>
<evidence type="ECO:0000256" key="1">
    <source>
        <dbReference type="ARBA" id="ARBA00004651"/>
    </source>
</evidence>
<keyword evidence="8" id="KW-0807">Transducer</keyword>
<evidence type="ECO:0000256" key="6">
    <source>
        <dbReference type="ARBA" id="ARBA00023136"/>
    </source>
</evidence>
<dbReference type="PANTHER" id="PTHR24228:SF72">
    <property type="entry name" value="G-PROTEIN COUPLED RECEPTORS FAMILY 1 PROFILE DOMAIN-CONTAINING PROTEIN"/>
    <property type="match status" value="1"/>
</dbReference>
<evidence type="ECO:0000256" key="10">
    <source>
        <dbReference type="SAM" id="Phobius"/>
    </source>
</evidence>
<feature type="transmembrane region" description="Helical" evidence="10">
    <location>
        <begin position="176"/>
        <end position="202"/>
    </location>
</feature>
<dbReference type="PANTHER" id="PTHR24228">
    <property type="entry name" value="B2 BRADYKININ RECEPTOR/ANGIOTENSIN II RECEPTOR"/>
    <property type="match status" value="1"/>
</dbReference>
<evidence type="ECO:0000313" key="12">
    <source>
        <dbReference type="EMBL" id="KAJ8021692.1"/>
    </source>
</evidence>
<dbReference type="PROSITE" id="PS50262">
    <property type="entry name" value="G_PROTEIN_RECEP_F1_2"/>
    <property type="match status" value="1"/>
</dbReference>
<keyword evidence="5" id="KW-0297">G-protein coupled receptor</keyword>
<dbReference type="InterPro" id="IPR017452">
    <property type="entry name" value="GPCR_Rhodpsn_7TM"/>
</dbReference>
<keyword evidence="2" id="KW-1003">Cell membrane</keyword>
<evidence type="ECO:0000256" key="3">
    <source>
        <dbReference type="ARBA" id="ARBA00022692"/>
    </source>
</evidence>
<feature type="transmembrane region" description="Helical" evidence="10">
    <location>
        <begin position="12"/>
        <end position="37"/>
    </location>
</feature>
<comment type="subcellular location">
    <subcellularLocation>
        <location evidence="1">Cell membrane</location>
        <topology evidence="1">Multi-pass membrane protein</topology>
    </subcellularLocation>
</comment>
<keyword evidence="13" id="KW-1185">Reference proteome</keyword>
<evidence type="ECO:0000256" key="8">
    <source>
        <dbReference type="ARBA" id="ARBA00023224"/>
    </source>
</evidence>
<feature type="transmembrane region" description="Helical" evidence="10">
    <location>
        <begin position="89"/>
        <end position="110"/>
    </location>
</feature>
<dbReference type="GO" id="GO:0004930">
    <property type="term" value="F:G protein-coupled receptor activity"/>
    <property type="evidence" value="ECO:0007669"/>
    <property type="project" value="UniProtKB-KW"/>
</dbReference>
<evidence type="ECO:0000256" key="2">
    <source>
        <dbReference type="ARBA" id="ARBA00022475"/>
    </source>
</evidence>
<comment type="caution">
    <text evidence="12">The sequence shown here is derived from an EMBL/GenBank/DDBJ whole genome shotgun (WGS) entry which is preliminary data.</text>
</comment>
<dbReference type="EMBL" id="JAIZAY010000021">
    <property type="protein sequence ID" value="KAJ8021692.1"/>
    <property type="molecule type" value="Genomic_DNA"/>
</dbReference>
<dbReference type="Proteomes" id="UP001152320">
    <property type="component" value="Chromosome 21"/>
</dbReference>
<feature type="domain" description="G-protein coupled receptors family 1 profile" evidence="11">
    <location>
        <begin position="29"/>
        <end position="311"/>
    </location>
</feature>
<evidence type="ECO:0000256" key="7">
    <source>
        <dbReference type="ARBA" id="ARBA00023170"/>
    </source>
</evidence>
<dbReference type="GO" id="GO:0005886">
    <property type="term" value="C:plasma membrane"/>
    <property type="evidence" value="ECO:0007669"/>
    <property type="project" value="UniProtKB-SubCell"/>
</dbReference>
<proteinExistence type="predicted"/>
<sequence length="366" mass="40220">MAYKFDDYPAQQIIVAILACIAAITGLFGNVLVLVAIGLSRKLHTSTNAFVTSLAACNLLTCSTMPYHVNTILSDPPKNLGVCRFFGSVLISTQIISLITLSLIAVLRAFQMRVHRWIGISTFDRVYTKRNIGVMIAFSWIVPFLAVFVSSVARWATLGYNEKYNICIIEASKSGMASLVAGIVVGLPSLVIIVACYSLIFFHMHNYHAELKLKLVSANPTDNNASHQHSTTPDDNKPTPKRKVKNNQSSAEQSISEREHKINRTLFIVVCAFLISVLPFSIAIISPNINAAIPWCAVLLMSNSAMNPIIYGLHHPEFHKVFQNYFTCKICRGVRMIPSTFGTLTSNVNSSPGANTMQETDTTSCA</sequence>
<dbReference type="AlphaFoldDB" id="A0A9Q1BEI7"/>
<feature type="transmembrane region" description="Helical" evidence="10">
    <location>
        <begin position="292"/>
        <end position="313"/>
    </location>
</feature>
<evidence type="ECO:0000259" key="11">
    <source>
        <dbReference type="PROSITE" id="PS50262"/>
    </source>
</evidence>
<feature type="region of interest" description="Disordered" evidence="9">
    <location>
        <begin position="222"/>
        <end position="256"/>
    </location>
</feature>
<keyword evidence="7 12" id="KW-0675">Receptor</keyword>
<dbReference type="CDD" id="cd00637">
    <property type="entry name" value="7tm_classA_rhodopsin-like"/>
    <property type="match status" value="1"/>
</dbReference>
<dbReference type="PROSITE" id="PS51257">
    <property type="entry name" value="PROKAR_LIPOPROTEIN"/>
    <property type="match status" value="1"/>
</dbReference>
<evidence type="ECO:0000256" key="9">
    <source>
        <dbReference type="SAM" id="MobiDB-lite"/>
    </source>
</evidence>
<protein>
    <submittedName>
        <fullName evidence="12">G-protein coupled receptor moody</fullName>
    </submittedName>
</protein>
<dbReference type="InterPro" id="IPR000276">
    <property type="entry name" value="GPCR_Rhodpsn"/>
</dbReference>
<dbReference type="SMART" id="SM01381">
    <property type="entry name" value="7TM_GPCR_Srsx"/>
    <property type="match status" value="1"/>
</dbReference>
<evidence type="ECO:0000313" key="13">
    <source>
        <dbReference type="Proteomes" id="UP001152320"/>
    </source>
</evidence>
<organism evidence="12 13">
    <name type="scientific">Holothuria leucospilota</name>
    <name type="common">Black long sea cucumber</name>
    <name type="synonym">Mertensiothuria leucospilota</name>
    <dbReference type="NCBI Taxonomy" id="206669"/>
    <lineage>
        <taxon>Eukaryota</taxon>
        <taxon>Metazoa</taxon>
        <taxon>Echinodermata</taxon>
        <taxon>Eleutherozoa</taxon>
        <taxon>Echinozoa</taxon>
        <taxon>Holothuroidea</taxon>
        <taxon>Aspidochirotacea</taxon>
        <taxon>Aspidochirotida</taxon>
        <taxon>Holothuriidae</taxon>
        <taxon>Holothuria</taxon>
    </lineage>
</organism>
<reference evidence="12" key="1">
    <citation type="submission" date="2021-10" db="EMBL/GenBank/DDBJ databases">
        <title>Tropical sea cucumber genome reveals ecological adaptation and Cuvierian tubules defense mechanism.</title>
        <authorList>
            <person name="Chen T."/>
        </authorList>
    </citation>
    <scope>NUCLEOTIDE SEQUENCE</scope>
    <source>
        <strain evidence="12">Nanhai2018</strain>
        <tissue evidence="12">Muscle</tissue>
    </source>
</reference>
<dbReference type="PRINTS" id="PR00237">
    <property type="entry name" value="GPCRRHODOPSN"/>
</dbReference>
<evidence type="ECO:0000256" key="4">
    <source>
        <dbReference type="ARBA" id="ARBA00022989"/>
    </source>
</evidence>
<feature type="transmembrane region" description="Helical" evidence="10">
    <location>
        <begin position="131"/>
        <end position="156"/>
    </location>
</feature>
<name>A0A9Q1BEI7_HOLLE</name>
<evidence type="ECO:0000256" key="5">
    <source>
        <dbReference type="ARBA" id="ARBA00023040"/>
    </source>
</evidence>
<gene>
    <name evidence="12" type="ORF">HOLleu_38968</name>
</gene>
<feature type="transmembrane region" description="Helical" evidence="10">
    <location>
        <begin position="49"/>
        <end position="69"/>
    </location>
</feature>
<keyword evidence="4 10" id="KW-1133">Transmembrane helix</keyword>